<evidence type="ECO:0000259" key="8">
    <source>
        <dbReference type="PROSITE" id="PS51039"/>
    </source>
</evidence>
<dbReference type="PANTHER" id="PTHR14677:SF20">
    <property type="entry name" value="ZINC FINGER AN1-TYPE CONTAINING 2A-RELATED"/>
    <property type="match status" value="1"/>
</dbReference>
<name>A0AAV0TV61_HYABA</name>
<gene>
    <name evidence="9" type="ORF">HBR001_LOCUS4208</name>
</gene>
<dbReference type="PROSITE" id="PS50157">
    <property type="entry name" value="ZINC_FINGER_C2H2_2"/>
    <property type="match status" value="1"/>
</dbReference>
<accession>A0AAV0TV61</accession>
<proteinExistence type="predicted"/>
<dbReference type="InterPro" id="IPR000058">
    <property type="entry name" value="Znf_AN1"/>
</dbReference>
<feature type="domain" description="AN1-type" evidence="8">
    <location>
        <begin position="1"/>
        <end position="49"/>
    </location>
</feature>
<evidence type="ECO:0000313" key="9">
    <source>
        <dbReference type="EMBL" id="CAI5727932.1"/>
    </source>
</evidence>
<evidence type="ECO:0000256" key="4">
    <source>
        <dbReference type="ARBA" id="ARBA00022833"/>
    </source>
</evidence>
<dbReference type="InterPro" id="IPR013087">
    <property type="entry name" value="Znf_C2H2_type"/>
</dbReference>
<dbReference type="Gene3D" id="3.30.160.60">
    <property type="entry name" value="Classic Zinc Finger"/>
    <property type="match status" value="1"/>
</dbReference>
<organism evidence="9 10">
    <name type="scientific">Hyaloperonospora brassicae</name>
    <name type="common">Brassica downy mildew</name>
    <name type="synonym">Peronospora brassicae</name>
    <dbReference type="NCBI Taxonomy" id="162125"/>
    <lineage>
        <taxon>Eukaryota</taxon>
        <taxon>Sar</taxon>
        <taxon>Stramenopiles</taxon>
        <taxon>Oomycota</taxon>
        <taxon>Peronosporomycetes</taxon>
        <taxon>Peronosporales</taxon>
        <taxon>Peronosporaceae</taxon>
        <taxon>Hyaloperonospora</taxon>
    </lineage>
</organism>
<evidence type="ECO:0000256" key="3">
    <source>
        <dbReference type="ARBA" id="ARBA00022771"/>
    </source>
</evidence>
<dbReference type="Pfam" id="PF25403">
    <property type="entry name" value="zf-C2H2_ZFAND2"/>
    <property type="match status" value="1"/>
</dbReference>
<dbReference type="AlphaFoldDB" id="A0AAV0TV61"/>
<evidence type="ECO:0000256" key="1">
    <source>
        <dbReference type="ARBA" id="ARBA00022723"/>
    </source>
</evidence>
<evidence type="ECO:0000259" key="7">
    <source>
        <dbReference type="PROSITE" id="PS50157"/>
    </source>
</evidence>
<keyword evidence="10" id="KW-1185">Reference proteome</keyword>
<dbReference type="SMART" id="SM00154">
    <property type="entry name" value="ZnF_AN1"/>
    <property type="match status" value="2"/>
</dbReference>
<keyword evidence="1" id="KW-0479">Metal-binding</keyword>
<feature type="domain" description="AN1-type" evidence="8">
    <location>
        <begin position="104"/>
        <end position="154"/>
    </location>
</feature>
<dbReference type="GO" id="GO:0005737">
    <property type="term" value="C:cytoplasm"/>
    <property type="evidence" value="ECO:0007669"/>
    <property type="project" value="TreeGrafter"/>
</dbReference>
<dbReference type="Pfam" id="PF01428">
    <property type="entry name" value="zf-AN1"/>
    <property type="match status" value="2"/>
</dbReference>
<dbReference type="Proteomes" id="UP001162031">
    <property type="component" value="Unassembled WGS sequence"/>
</dbReference>
<dbReference type="PROSITE" id="PS00028">
    <property type="entry name" value="ZINC_FINGER_C2H2_1"/>
    <property type="match status" value="2"/>
</dbReference>
<dbReference type="InterPro" id="IPR057357">
    <property type="entry name" value="Znf-C2H2_ZFAND2A/B"/>
</dbReference>
<feature type="region of interest" description="Disordered" evidence="6">
    <location>
        <begin position="293"/>
        <end position="312"/>
    </location>
</feature>
<evidence type="ECO:0008006" key="11">
    <source>
        <dbReference type="Google" id="ProtNLM"/>
    </source>
</evidence>
<sequence>MDIGAHCSVATCHQQDFLPFTCDCCRHVFCLAHRSYDAHQCPSAGSHDRRVFQCPVCSQLIHWTAAQDVNSVWDTHVRVGQCTREKLQQQQQLQQQQPQQPKKTKKKRRCAAHDCREVLLPSNQFSCPKCRQDVCLRHRFETDHTCASVRQVARQQWLGRLETPLSSYSTRATHGATPQLPRNVQQTAASVVKGTKSAVSSLVQNVKSAASSAVTTASEPCPLCQQQFNDVSLLIAHVDQAHGDTSDSTNASVAQSRAALPTGASRAEREVCPQCRAVFPTVSALIQHAETAHSGAAVATGRGHDQDKCSIM</sequence>
<dbReference type="SUPFAM" id="SSF118310">
    <property type="entry name" value="AN1-like Zinc finger"/>
    <property type="match status" value="2"/>
</dbReference>
<keyword evidence="3 5" id="KW-0863">Zinc-finger</keyword>
<evidence type="ECO:0000256" key="2">
    <source>
        <dbReference type="ARBA" id="ARBA00022737"/>
    </source>
</evidence>
<feature type="compositionally biased region" description="Basic and acidic residues" evidence="6">
    <location>
        <begin position="302"/>
        <end position="312"/>
    </location>
</feature>
<feature type="domain" description="C2H2-type" evidence="7">
    <location>
        <begin position="270"/>
        <end position="298"/>
    </location>
</feature>
<dbReference type="Gene3D" id="4.10.1110.10">
    <property type="entry name" value="AN1-like Zinc finger"/>
    <property type="match status" value="2"/>
</dbReference>
<feature type="compositionally biased region" description="Polar residues" evidence="6">
    <location>
        <begin position="246"/>
        <end position="255"/>
    </location>
</feature>
<protein>
    <recommendedName>
        <fullName evidence="11">Zinc finger AN1 and C2H2 domain-containing stress-associated protein 16</fullName>
    </recommendedName>
</protein>
<keyword evidence="4" id="KW-0862">Zinc</keyword>
<dbReference type="GO" id="GO:0008270">
    <property type="term" value="F:zinc ion binding"/>
    <property type="evidence" value="ECO:0007669"/>
    <property type="project" value="UniProtKB-KW"/>
</dbReference>
<dbReference type="PANTHER" id="PTHR14677">
    <property type="entry name" value="ARSENITE INDUCUBLE RNA ASSOCIATED PROTEIN AIP-1-RELATED"/>
    <property type="match status" value="1"/>
</dbReference>
<evidence type="ECO:0000256" key="6">
    <source>
        <dbReference type="SAM" id="MobiDB-lite"/>
    </source>
</evidence>
<dbReference type="InterPro" id="IPR035896">
    <property type="entry name" value="AN1-like_Znf"/>
</dbReference>
<comment type="caution">
    <text evidence="9">The sequence shown here is derived from an EMBL/GenBank/DDBJ whole genome shotgun (WGS) entry which is preliminary data.</text>
</comment>
<dbReference type="SMART" id="SM00355">
    <property type="entry name" value="ZnF_C2H2"/>
    <property type="match status" value="2"/>
</dbReference>
<reference evidence="9" key="1">
    <citation type="submission" date="2022-12" db="EMBL/GenBank/DDBJ databases">
        <authorList>
            <person name="Webb A."/>
        </authorList>
    </citation>
    <scope>NUCLEOTIDE SEQUENCE</scope>
    <source>
        <strain evidence="9">Hp1</strain>
    </source>
</reference>
<dbReference type="PROSITE" id="PS51039">
    <property type="entry name" value="ZF_AN1"/>
    <property type="match status" value="2"/>
</dbReference>
<evidence type="ECO:0000256" key="5">
    <source>
        <dbReference type="PROSITE-ProRule" id="PRU00042"/>
    </source>
</evidence>
<keyword evidence="2" id="KW-0677">Repeat</keyword>
<feature type="region of interest" description="Disordered" evidence="6">
    <location>
        <begin position="242"/>
        <end position="265"/>
    </location>
</feature>
<dbReference type="EMBL" id="CANTFL010000810">
    <property type="protein sequence ID" value="CAI5727932.1"/>
    <property type="molecule type" value="Genomic_DNA"/>
</dbReference>
<evidence type="ECO:0000313" key="10">
    <source>
        <dbReference type="Proteomes" id="UP001162031"/>
    </source>
</evidence>